<protein>
    <submittedName>
        <fullName evidence="1">Uncharacterized protein</fullName>
    </submittedName>
</protein>
<accession>A0ABD3UQ28</accession>
<comment type="caution">
    <text evidence="1">The sequence shown here is derived from an EMBL/GenBank/DDBJ whole genome shotgun (WGS) entry which is preliminary data.</text>
</comment>
<evidence type="ECO:0000313" key="1">
    <source>
        <dbReference type="EMBL" id="KAL3850113.1"/>
    </source>
</evidence>
<evidence type="ECO:0000313" key="2">
    <source>
        <dbReference type="Proteomes" id="UP001634393"/>
    </source>
</evidence>
<keyword evidence="2" id="KW-1185">Reference proteome</keyword>
<dbReference type="Proteomes" id="UP001634393">
    <property type="component" value="Unassembled WGS sequence"/>
</dbReference>
<reference evidence="1 2" key="1">
    <citation type="submission" date="2024-12" db="EMBL/GenBank/DDBJ databases">
        <title>The unique morphological basis and parallel evolutionary history of personate flowers in Penstemon.</title>
        <authorList>
            <person name="Depatie T.H."/>
            <person name="Wessinger C.A."/>
        </authorList>
    </citation>
    <scope>NUCLEOTIDE SEQUENCE [LARGE SCALE GENOMIC DNA]</scope>
    <source>
        <strain evidence="1">WTNN_2</strain>
        <tissue evidence="1">Leaf</tissue>
    </source>
</reference>
<proteinExistence type="predicted"/>
<name>A0ABD3UQ28_9LAMI</name>
<dbReference type="AlphaFoldDB" id="A0ABD3UQ28"/>
<organism evidence="1 2">
    <name type="scientific">Penstemon smallii</name>
    <dbReference type="NCBI Taxonomy" id="265156"/>
    <lineage>
        <taxon>Eukaryota</taxon>
        <taxon>Viridiplantae</taxon>
        <taxon>Streptophyta</taxon>
        <taxon>Embryophyta</taxon>
        <taxon>Tracheophyta</taxon>
        <taxon>Spermatophyta</taxon>
        <taxon>Magnoliopsida</taxon>
        <taxon>eudicotyledons</taxon>
        <taxon>Gunneridae</taxon>
        <taxon>Pentapetalae</taxon>
        <taxon>asterids</taxon>
        <taxon>lamiids</taxon>
        <taxon>Lamiales</taxon>
        <taxon>Plantaginaceae</taxon>
        <taxon>Cheloneae</taxon>
        <taxon>Penstemon</taxon>
    </lineage>
</organism>
<sequence>MVVVVESCSSTLMVEVATCTDILDVLIALEVGVIYSSMMVAVVSCTDTSLVVLDEILLNLTSKSWRSPPRDKVDFSFRNRFS</sequence>
<gene>
    <name evidence="1" type="ORF">ACJIZ3_011995</name>
</gene>
<dbReference type="EMBL" id="JBJXBP010000001">
    <property type="protein sequence ID" value="KAL3850113.1"/>
    <property type="molecule type" value="Genomic_DNA"/>
</dbReference>